<accession>A0A4Y2MT95</accession>
<evidence type="ECO:0000313" key="1">
    <source>
        <dbReference type="EMBL" id="GBN29812.1"/>
    </source>
</evidence>
<sequence>MSFPLASISAKFLVNQESLQLADLTCTPSSGSQRSSSTSKVQPRSISIVSAIYSCPHTVKGSPIQELFQNLRNIINGGTKTTTRGGNSKYKAHMPIEIAAELTKLMETLERRFQTQQESQPIIPPPAPKVNLTYAEATKKPNTSNTKTFLLYPNKDSEEKNLVKLLKTELKTGRDFQIKDVQKL</sequence>
<dbReference type="EMBL" id="BGPR01007825">
    <property type="protein sequence ID" value="GBN29812.1"/>
    <property type="molecule type" value="Genomic_DNA"/>
</dbReference>
<reference evidence="1 2" key="1">
    <citation type="journal article" date="2019" name="Sci. Rep.">
        <title>Orb-weaving spider Araneus ventricosus genome elucidates the spidroin gene catalogue.</title>
        <authorList>
            <person name="Kono N."/>
            <person name="Nakamura H."/>
            <person name="Ohtoshi R."/>
            <person name="Moran D.A.P."/>
            <person name="Shinohara A."/>
            <person name="Yoshida Y."/>
            <person name="Fujiwara M."/>
            <person name="Mori M."/>
            <person name="Tomita M."/>
            <person name="Arakawa K."/>
        </authorList>
    </citation>
    <scope>NUCLEOTIDE SEQUENCE [LARGE SCALE GENOMIC DNA]</scope>
</reference>
<gene>
    <name evidence="1" type="ORF">AVEN_168857_1</name>
</gene>
<organism evidence="1 2">
    <name type="scientific">Araneus ventricosus</name>
    <name type="common">Orbweaver spider</name>
    <name type="synonym">Epeira ventricosa</name>
    <dbReference type="NCBI Taxonomy" id="182803"/>
    <lineage>
        <taxon>Eukaryota</taxon>
        <taxon>Metazoa</taxon>
        <taxon>Ecdysozoa</taxon>
        <taxon>Arthropoda</taxon>
        <taxon>Chelicerata</taxon>
        <taxon>Arachnida</taxon>
        <taxon>Araneae</taxon>
        <taxon>Araneomorphae</taxon>
        <taxon>Entelegynae</taxon>
        <taxon>Araneoidea</taxon>
        <taxon>Araneidae</taxon>
        <taxon>Araneus</taxon>
    </lineage>
</organism>
<evidence type="ECO:0000313" key="2">
    <source>
        <dbReference type="Proteomes" id="UP000499080"/>
    </source>
</evidence>
<comment type="caution">
    <text evidence="1">The sequence shown here is derived from an EMBL/GenBank/DDBJ whole genome shotgun (WGS) entry which is preliminary data.</text>
</comment>
<name>A0A4Y2MT95_ARAVE</name>
<proteinExistence type="predicted"/>
<dbReference type="Proteomes" id="UP000499080">
    <property type="component" value="Unassembled WGS sequence"/>
</dbReference>
<dbReference type="AlphaFoldDB" id="A0A4Y2MT95"/>
<keyword evidence="2" id="KW-1185">Reference proteome</keyword>
<protein>
    <submittedName>
        <fullName evidence="1">Uncharacterized protein</fullName>
    </submittedName>
</protein>